<dbReference type="Pfam" id="PF00144">
    <property type="entry name" value="Beta-lactamase"/>
    <property type="match status" value="1"/>
</dbReference>
<dbReference type="EMBL" id="QUOU01000001">
    <property type="protein sequence ID" value="REL28196.1"/>
    <property type="molecule type" value="Genomic_DNA"/>
</dbReference>
<sequence length="396" mass="42794">MQKVLAITIAMGTGLLSACGSSSDNKVQTPQPQPQPTQPQPQPSEPAQKDYQTMIDNVVGDDVPGLILRVDGKNTDFLGAAGLSDIDSQAPMQVYHQMPAGSAGKKATALLVAMLHEASLLDIDGLISTWLPDNILNNIPYSDTITLRQLLNHTAGVYDYLDEETSSDWFTAGIASIGELKSDIDALEFVYGKPAYFAPGEGVKYSNSGYILAGLVMDQVLGEHHHRALREWVLEPLGLIDTYYSGFENELGSSIPGYIWEDGTRVNTKPFYESVGVADAPLVTTVSDLTALLRAILTDKTVVTEEMRDLLIGEDNIVATDFGFDFGLGLFKEETDAGIIYHHGGDEAGYKTSNAYVVNADVAVTLFANCNGDTACIDKTDSLFNQILVKVIKDSQ</sequence>
<dbReference type="Gene3D" id="3.40.710.10">
    <property type="entry name" value="DD-peptidase/beta-lactamase superfamily"/>
    <property type="match status" value="1"/>
</dbReference>
<dbReference type="InterPro" id="IPR001466">
    <property type="entry name" value="Beta-lactam-related"/>
</dbReference>
<organism evidence="3 4">
    <name type="scientific">Thalassotalea euphylliae</name>
    <dbReference type="NCBI Taxonomy" id="1655234"/>
    <lineage>
        <taxon>Bacteria</taxon>
        <taxon>Pseudomonadati</taxon>
        <taxon>Pseudomonadota</taxon>
        <taxon>Gammaproteobacteria</taxon>
        <taxon>Alteromonadales</taxon>
        <taxon>Colwelliaceae</taxon>
        <taxon>Thalassotalea</taxon>
    </lineage>
</organism>
<name>A0A3E0TU45_9GAMM</name>
<protein>
    <submittedName>
        <fullName evidence="3">Class A beta-lactamase-related serine hydrolase</fullName>
    </submittedName>
</protein>
<dbReference type="PANTHER" id="PTHR43283:SF3">
    <property type="entry name" value="BETA-LACTAMASE FAMILY PROTEIN (AFU_ORTHOLOGUE AFUA_5G07500)"/>
    <property type="match status" value="1"/>
</dbReference>
<evidence type="ECO:0000313" key="3">
    <source>
        <dbReference type="EMBL" id="REL28196.1"/>
    </source>
</evidence>
<reference evidence="3 4" key="1">
    <citation type="submission" date="2018-08" db="EMBL/GenBank/DDBJ databases">
        <title>Thalassotalea euphylliae genome.</title>
        <authorList>
            <person name="Summers S."/>
            <person name="Rice S.A."/>
            <person name="Freckelton M.L."/>
            <person name="Nedved B.T."/>
            <person name="Hadfield M.G."/>
        </authorList>
    </citation>
    <scope>NUCLEOTIDE SEQUENCE [LARGE SCALE GENOMIC DNA]</scope>
    <source>
        <strain evidence="3 4">H1</strain>
    </source>
</reference>
<dbReference type="RefSeq" id="WP_116009246.1">
    <property type="nucleotide sequence ID" value="NZ_QUOU01000001.1"/>
</dbReference>
<evidence type="ECO:0000259" key="2">
    <source>
        <dbReference type="Pfam" id="PF00144"/>
    </source>
</evidence>
<feature type="compositionally biased region" description="Pro residues" evidence="1">
    <location>
        <begin position="31"/>
        <end position="44"/>
    </location>
</feature>
<gene>
    <name evidence="3" type="ORF">DXX93_17575</name>
</gene>
<dbReference type="GO" id="GO:0016787">
    <property type="term" value="F:hydrolase activity"/>
    <property type="evidence" value="ECO:0007669"/>
    <property type="project" value="UniProtKB-KW"/>
</dbReference>
<dbReference type="PANTHER" id="PTHR43283">
    <property type="entry name" value="BETA-LACTAMASE-RELATED"/>
    <property type="match status" value="1"/>
</dbReference>
<accession>A0A3E0TU45</accession>
<keyword evidence="3" id="KW-0378">Hydrolase</keyword>
<dbReference type="InterPro" id="IPR012338">
    <property type="entry name" value="Beta-lactam/transpept-like"/>
</dbReference>
<dbReference type="Proteomes" id="UP000256478">
    <property type="component" value="Unassembled WGS sequence"/>
</dbReference>
<feature type="domain" description="Beta-lactamase-related" evidence="2">
    <location>
        <begin position="70"/>
        <end position="373"/>
    </location>
</feature>
<proteinExistence type="predicted"/>
<evidence type="ECO:0000313" key="4">
    <source>
        <dbReference type="Proteomes" id="UP000256478"/>
    </source>
</evidence>
<evidence type="ECO:0000256" key="1">
    <source>
        <dbReference type="SAM" id="MobiDB-lite"/>
    </source>
</evidence>
<dbReference type="SUPFAM" id="SSF56601">
    <property type="entry name" value="beta-lactamase/transpeptidase-like"/>
    <property type="match status" value="1"/>
</dbReference>
<dbReference type="PROSITE" id="PS51257">
    <property type="entry name" value="PROKAR_LIPOPROTEIN"/>
    <property type="match status" value="1"/>
</dbReference>
<comment type="caution">
    <text evidence="3">The sequence shown here is derived from an EMBL/GenBank/DDBJ whole genome shotgun (WGS) entry which is preliminary data.</text>
</comment>
<feature type="region of interest" description="Disordered" evidence="1">
    <location>
        <begin position="19"/>
        <end position="48"/>
    </location>
</feature>
<dbReference type="AlphaFoldDB" id="A0A3E0TU45"/>
<dbReference type="InterPro" id="IPR050789">
    <property type="entry name" value="Diverse_Enzym_Activities"/>
</dbReference>